<dbReference type="EMBL" id="CYZT01000195">
    <property type="protein sequence ID" value="CUO88232.1"/>
    <property type="molecule type" value="Genomic_DNA"/>
</dbReference>
<proteinExistence type="predicted"/>
<organism evidence="1 2">
    <name type="scientific">Flavonifractor plautii</name>
    <name type="common">Fusobacterium plautii</name>
    <dbReference type="NCBI Taxonomy" id="292800"/>
    <lineage>
        <taxon>Bacteria</taxon>
        <taxon>Bacillati</taxon>
        <taxon>Bacillota</taxon>
        <taxon>Clostridia</taxon>
        <taxon>Eubacteriales</taxon>
        <taxon>Oscillospiraceae</taxon>
        <taxon>Flavonifractor</taxon>
    </lineage>
</organism>
<gene>
    <name evidence="1" type="ORF">ERS852411_02325</name>
</gene>
<evidence type="ECO:0000313" key="1">
    <source>
        <dbReference type="EMBL" id="CUO88232.1"/>
    </source>
</evidence>
<dbReference type="Proteomes" id="UP000095746">
    <property type="component" value="Unassembled WGS sequence"/>
</dbReference>
<dbReference type="AlphaFoldDB" id="A0A174ILH1"/>
<sequence length="53" mass="6348">MNGYEIFKVKPIHRINEEQVKSFPLLFTCFLTQTLNCNLPGQKIFEFLQCRRN</sequence>
<protein>
    <submittedName>
        <fullName evidence="1">Uncharacterized protein</fullName>
    </submittedName>
</protein>
<evidence type="ECO:0000313" key="2">
    <source>
        <dbReference type="Proteomes" id="UP000095746"/>
    </source>
</evidence>
<reference evidence="1 2" key="1">
    <citation type="submission" date="2015-09" db="EMBL/GenBank/DDBJ databases">
        <authorList>
            <consortium name="Pathogen Informatics"/>
        </authorList>
    </citation>
    <scope>NUCLEOTIDE SEQUENCE [LARGE SCALE GENOMIC DNA]</scope>
    <source>
        <strain evidence="1 2">2789STDY5608854</strain>
    </source>
</reference>
<name>A0A174ILH1_FLAPL</name>
<accession>A0A174ILH1</accession>